<dbReference type="RefSeq" id="WP_215820236.1">
    <property type="nucleotide sequence ID" value="NZ_JAGSOY010000029.1"/>
</dbReference>
<feature type="region of interest" description="Disordered" evidence="2">
    <location>
        <begin position="1"/>
        <end position="20"/>
    </location>
</feature>
<keyword evidence="4" id="KW-1185">Reference proteome</keyword>
<protein>
    <recommendedName>
        <fullName evidence="5">Transposase</fullName>
    </recommendedName>
</protein>
<keyword evidence="1" id="KW-0175">Coiled coil</keyword>
<accession>A0ABS5ZE72</accession>
<evidence type="ECO:0008006" key="5">
    <source>
        <dbReference type="Google" id="ProtNLM"/>
    </source>
</evidence>
<feature type="coiled-coil region" evidence="1">
    <location>
        <begin position="40"/>
        <end position="76"/>
    </location>
</feature>
<evidence type="ECO:0000313" key="3">
    <source>
        <dbReference type="EMBL" id="MBU2712038.1"/>
    </source>
</evidence>
<name>A0ABS5ZE72_9GAMM</name>
<evidence type="ECO:0000256" key="2">
    <source>
        <dbReference type="SAM" id="MobiDB-lite"/>
    </source>
</evidence>
<proteinExistence type="predicted"/>
<evidence type="ECO:0000313" key="4">
    <source>
        <dbReference type="Proteomes" id="UP000690515"/>
    </source>
</evidence>
<evidence type="ECO:0000256" key="1">
    <source>
        <dbReference type="SAM" id="Coils"/>
    </source>
</evidence>
<comment type="caution">
    <text evidence="3">The sequence shown here is derived from an EMBL/GenBank/DDBJ whole genome shotgun (WGS) entry which is preliminary data.</text>
</comment>
<reference evidence="3 4" key="1">
    <citation type="submission" date="2021-04" db="EMBL/GenBank/DDBJ databases">
        <authorList>
            <person name="Pira H."/>
            <person name="Risdian C."/>
            <person name="Wink J."/>
        </authorList>
    </citation>
    <scope>NUCLEOTIDE SEQUENCE [LARGE SCALE GENOMIC DNA]</scope>
    <source>
        <strain evidence="3 4">WH53</strain>
    </source>
</reference>
<organism evidence="3 4">
    <name type="scientific">Zooshikella harenae</name>
    <dbReference type="NCBI Taxonomy" id="2827238"/>
    <lineage>
        <taxon>Bacteria</taxon>
        <taxon>Pseudomonadati</taxon>
        <taxon>Pseudomonadota</taxon>
        <taxon>Gammaproteobacteria</taxon>
        <taxon>Oceanospirillales</taxon>
        <taxon>Zooshikellaceae</taxon>
        <taxon>Zooshikella</taxon>
    </lineage>
</organism>
<sequence>MAIKTSRPPKTLSNLKSATHHKGCDGRHYINYFQVGALELERWRRELEREAALKKVAEIDQRLAKINIEINELLLAADVVPQSKVAKAATTRTAKKKGFNIKY</sequence>
<dbReference type="EMBL" id="JAGSOY010000029">
    <property type="protein sequence ID" value="MBU2712038.1"/>
    <property type="molecule type" value="Genomic_DNA"/>
</dbReference>
<gene>
    <name evidence="3" type="ORF">KCG35_13285</name>
</gene>
<dbReference type="Proteomes" id="UP000690515">
    <property type="component" value="Unassembled WGS sequence"/>
</dbReference>